<evidence type="ECO:0000313" key="1">
    <source>
        <dbReference type="EMBL" id="JAE04596.1"/>
    </source>
</evidence>
<reference evidence="1" key="2">
    <citation type="journal article" date="2015" name="Data Brief">
        <title>Shoot transcriptome of the giant reed, Arundo donax.</title>
        <authorList>
            <person name="Barrero R.A."/>
            <person name="Guerrero F.D."/>
            <person name="Moolhuijzen P."/>
            <person name="Goolsby J.A."/>
            <person name="Tidwell J."/>
            <person name="Bellgard S.E."/>
            <person name="Bellgard M.I."/>
        </authorList>
    </citation>
    <scope>NUCLEOTIDE SEQUENCE</scope>
    <source>
        <tissue evidence="1">Shoot tissue taken approximately 20 cm above the soil surface</tissue>
    </source>
</reference>
<organism evidence="1">
    <name type="scientific">Arundo donax</name>
    <name type="common">Giant reed</name>
    <name type="synonym">Donax arundinaceus</name>
    <dbReference type="NCBI Taxonomy" id="35708"/>
    <lineage>
        <taxon>Eukaryota</taxon>
        <taxon>Viridiplantae</taxon>
        <taxon>Streptophyta</taxon>
        <taxon>Embryophyta</taxon>
        <taxon>Tracheophyta</taxon>
        <taxon>Spermatophyta</taxon>
        <taxon>Magnoliopsida</taxon>
        <taxon>Liliopsida</taxon>
        <taxon>Poales</taxon>
        <taxon>Poaceae</taxon>
        <taxon>PACMAD clade</taxon>
        <taxon>Arundinoideae</taxon>
        <taxon>Arundineae</taxon>
        <taxon>Arundo</taxon>
    </lineage>
</organism>
<dbReference type="AlphaFoldDB" id="A0A0A9F3C8"/>
<name>A0A0A9F3C8_ARUDO</name>
<accession>A0A0A9F3C8</accession>
<proteinExistence type="predicted"/>
<sequence length="115" mass="13086">MESRQDAEKLQWSTKWLWHEWKMGIGVWKGPAGPFDSTTKRFLRASTARILGDETLLCLHRAWGRVTLITGFRLSALRKFVVHLLSPGVRLPHNTPDQLSWAPGLEASAFCSNTR</sequence>
<protein>
    <submittedName>
        <fullName evidence="1">Uncharacterized protein</fullName>
    </submittedName>
</protein>
<dbReference type="EMBL" id="GBRH01193300">
    <property type="protein sequence ID" value="JAE04596.1"/>
    <property type="molecule type" value="Transcribed_RNA"/>
</dbReference>
<reference evidence="1" key="1">
    <citation type="submission" date="2014-09" db="EMBL/GenBank/DDBJ databases">
        <authorList>
            <person name="Magalhaes I.L.F."/>
            <person name="Oliveira U."/>
            <person name="Santos F.R."/>
            <person name="Vidigal T.H.D.A."/>
            <person name="Brescovit A.D."/>
            <person name="Santos A.J."/>
        </authorList>
    </citation>
    <scope>NUCLEOTIDE SEQUENCE</scope>
    <source>
        <tissue evidence="1">Shoot tissue taken approximately 20 cm above the soil surface</tissue>
    </source>
</reference>